<evidence type="ECO:0000259" key="3">
    <source>
        <dbReference type="SMART" id="SM01027"/>
    </source>
</evidence>
<dbReference type="SMART" id="SM01027">
    <property type="entry name" value="Beta-Casp"/>
    <property type="match status" value="1"/>
</dbReference>
<dbReference type="GO" id="GO:0016787">
    <property type="term" value="F:hydrolase activity"/>
    <property type="evidence" value="ECO:0007669"/>
    <property type="project" value="UniProtKB-KW"/>
</dbReference>
<protein>
    <recommendedName>
        <fullName evidence="6">MBL fold hydrolase</fullName>
    </recommendedName>
</protein>
<comment type="caution">
    <text evidence="4">The sequence shown here is derived from an EMBL/GenBank/DDBJ whole genome shotgun (WGS) entry which is preliminary data.</text>
</comment>
<dbReference type="Pfam" id="PF10996">
    <property type="entry name" value="Beta-Casp"/>
    <property type="match status" value="1"/>
</dbReference>
<dbReference type="Gene3D" id="3.40.50.10890">
    <property type="match status" value="1"/>
</dbReference>
<dbReference type="PANTHER" id="PTHR11203">
    <property type="entry name" value="CLEAVAGE AND POLYADENYLATION SPECIFICITY FACTOR FAMILY MEMBER"/>
    <property type="match status" value="1"/>
</dbReference>
<dbReference type="Proteomes" id="UP000178023">
    <property type="component" value="Unassembled WGS sequence"/>
</dbReference>
<evidence type="ECO:0000313" key="4">
    <source>
        <dbReference type="EMBL" id="OGN07178.1"/>
    </source>
</evidence>
<sequence>MRLTFYGGSKLVTGANYLLEAGGLKVLIDVGLFQGSRFSEELNYEDFKYDAKTIDYVFITHSHIDHIGRLPKLYGSGFRGTVYATEPTKAIMEVALPDTLDKTALEGREMGHPPLFSQEDMEGVLNLTHAVKYREEIKLNETVTATFHDAGHILGSSLIEFVVQENGQNKRMLFTGDLGNPPVPILAPIDYVPDVDYLILESTYGDRLHPSKEECKQKLQSVIVDGVKRGGVIMIPSFAVERTQDLLFYIDELLHQNRMPRIPIFLDSPLAIHITKVYERFTDYFNPAAADFLRQHGGLFKFDWLTFTPTTDESKKINDVPPPKIIIAGSGMSQGGRIIHHERRYLPDPKSTILFIGYQVKGSLGRRILDKEPEVKILGEKVPVKCFVEAISGFSAHADQLGLVKMTHEATRGRGLKKVFAVQGEDYSARALAVKIKLDMGIEAIAPDSNQSFEL</sequence>
<dbReference type="SMART" id="SM00849">
    <property type="entry name" value="Lactamase_B"/>
    <property type="match status" value="1"/>
</dbReference>
<dbReference type="SUPFAM" id="SSF56281">
    <property type="entry name" value="Metallo-hydrolase/oxidoreductase"/>
    <property type="match status" value="1"/>
</dbReference>
<reference evidence="4 5" key="1">
    <citation type="journal article" date="2016" name="Nat. Commun.">
        <title>Thousands of microbial genomes shed light on interconnected biogeochemical processes in an aquifer system.</title>
        <authorList>
            <person name="Anantharaman K."/>
            <person name="Brown C.T."/>
            <person name="Hug L.A."/>
            <person name="Sharon I."/>
            <person name="Castelle C.J."/>
            <person name="Probst A.J."/>
            <person name="Thomas B.C."/>
            <person name="Singh A."/>
            <person name="Wilkins M.J."/>
            <person name="Karaoz U."/>
            <person name="Brodie E.L."/>
            <person name="Williams K.H."/>
            <person name="Hubbard S.S."/>
            <person name="Banfield J.F."/>
        </authorList>
    </citation>
    <scope>NUCLEOTIDE SEQUENCE [LARGE SCALE GENOMIC DNA]</scope>
</reference>
<dbReference type="InterPro" id="IPR036866">
    <property type="entry name" value="RibonucZ/Hydroxyglut_hydro"/>
</dbReference>
<dbReference type="EMBL" id="MGJL01000028">
    <property type="protein sequence ID" value="OGN07178.1"/>
    <property type="molecule type" value="Genomic_DNA"/>
</dbReference>
<evidence type="ECO:0000313" key="5">
    <source>
        <dbReference type="Proteomes" id="UP000178023"/>
    </source>
</evidence>
<evidence type="ECO:0008006" key="6">
    <source>
        <dbReference type="Google" id="ProtNLM"/>
    </source>
</evidence>
<dbReference type="InterPro" id="IPR011108">
    <property type="entry name" value="RMMBL"/>
</dbReference>
<evidence type="ECO:0000256" key="1">
    <source>
        <dbReference type="ARBA" id="ARBA00022801"/>
    </source>
</evidence>
<dbReference type="InterPro" id="IPR022712">
    <property type="entry name" value="Beta_Casp"/>
</dbReference>
<dbReference type="GO" id="GO:0004521">
    <property type="term" value="F:RNA endonuclease activity"/>
    <property type="evidence" value="ECO:0007669"/>
    <property type="project" value="TreeGrafter"/>
</dbReference>
<dbReference type="InterPro" id="IPR050698">
    <property type="entry name" value="MBL"/>
</dbReference>
<dbReference type="AlphaFoldDB" id="A0A1F8F3C8"/>
<accession>A0A1F8F3C8</accession>
<feature type="domain" description="Beta-Casp" evidence="3">
    <location>
        <begin position="243"/>
        <end position="368"/>
    </location>
</feature>
<gene>
    <name evidence="4" type="ORF">A2750_00010</name>
</gene>
<dbReference type="CDD" id="cd16295">
    <property type="entry name" value="TTHA0252-CPSF-like_MBL-fold"/>
    <property type="match status" value="1"/>
</dbReference>
<name>A0A1F8F3C8_9BACT</name>
<feature type="domain" description="Metallo-beta-lactamase" evidence="2">
    <location>
        <begin position="13"/>
        <end position="227"/>
    </location>
</feature>
<dbReference type="Pfam" id="PF07521">
    <property type="entry name" value="RMMBL"/>
    <property type="match status" value="1"/>
</dbReference>
<organism evidence="4 5">
    <name type="scientific">Candidatus Yanofskybacteria bacterium RIFCSPHIGHO2_01_FULL_45_42</name>
    <dbReference type="NCBI Taxonomy" id="1802671"/>
    <lineage>
        <taxon>Bacteria</taxon>
        <taxon>Candidatus Yanofskyibacteriota</taxon>
    </lineage>
</organism>
<evidence type="ECO:0000259" key="2">
    <source>
        <dbReference type="SMART" id="SM00849"/>
    </source>
</evidence>
<proteinExistence type="predicted"/>
<dbReference type="PANTHER" id="PTHR11203:SF37">
    <property type="entry name" value="INTEGRATOR COMPLEX SUBUNIT 11"/>
    <property type="match status" value="1"/>
</dbReference>
<dbReference type="Pfam" id="PF16661">
    <property type="entry name" value="Lactamase_B_6"/>
    <property type="match status" value="1"/>
</dbReference>
<dbReference type="InterPro" id="IPR001279">
    <property type="entry name" value="Metallo-B-lactamas"/>
</dbReference>
<keyword evidence="1" id="KW-0378">Hydrolase</keyword>
<dbReference type="Gene3D" id="3.60.15.10">
    <property type="entry name" value="Ribonuclease Z/Hydroxyacylglutathione hydrolase-like"/>
    <property type="match status" value="1"/>
</dbReference>